<evidence type="ECO:0000313" key="3">
    <source>
        <dbReference type="EMBL" id="ATZ29590.1"/>
    </source>
</evidence>
<dbReference type="Proteomes" id="UP000231791">
    <property type="component" value="Chromosome"/>
</dbReference>
<feature type="compositionally biased region" description="Low complexity" evidence="1">
    <location>
        <begin position="209"/>
        <end position="229"/>
    </location>
</feature>
<accession>A0A2K8P5F2</accession>
<dbReference type="EMBL" id="CP024985">
    <property type="protein sequence ID" value="ATZ29590.1"/>
    <property type="molecule type" value="Genomic_DNA"/>
</dbReference>
<organism evidence="2 4">
    <name type="scientific">Streptomyces lavendulae subsp. lavendulae</name>
    <dbReference type="NCBI Taxonomy" id="58340"/>
    <lineage>
        <taxon>Bacteria</taxon>
        <taxon>Bacillati</taxon>
        <taxon>Actinomycetota</taxon>
        <taxon>Actinomycetes</taxon>
        <taxon>Kitasatosporales</taxon>
        <taxon>Streptomycetaceae</taxon>
        <taxon>Streptomyces</taxon>
    </lineage>
</organism>
<name>A0A2K8P5F2_STRLA</name>
<feature type="compositionally biased region" description="Basic and acidic residues" evidence="1">
    <location>
        <begin position="156"/>
        <end position="170"/>
    </location>
</feature>
<gene>
    <name evidence="2" type="ORF">SLAV_00255</name>
    <name evidence="3" type="ORF">SLAV_39135</name>
</gene>
<evidence type="ECO:0000313" key="4">
    <source>
        <dbReference type="Proteomes" id="UP000231791"/>
    </source>
</evidence>
<reference evidence="2 4" key="1">
    <citation type="submission" date="2017-11" db="EMBL/GenBank/DDBJ databases">
        <title>Complete genome sequence of Streptomyces lavendulae subsp. lavendulae CCM 3239 (formerly 'Streptomyces aureofaciens CCM 3239'), the producer of the angucycline-type antibiotic auricin.</title>
        <authorList>
            <person name="Busche T."/>
            <person name="Novakova R."/>
            <person name="Al'Dilaimi A."/>
            <person name="Homerova D."/>
            <person name="Feckova L."/>
            <person name="Rezuchova B."/>
            <person name="Mingyar E."/>
            <person name="Csolleiova D."/>
            <person name="Bekeova C."/>
            <person name="Winkler A."/>
            <person name="Sevcikova B."/>
            <person name="Kalinowski J."/>
            <person name="Kormanec J."/>
            <person name="Ruckert C."/>
        </authorList>
    </citation>
    <scope>NUCLEOTIDE SEQUENCE [LARGE SCALE GENOMIC DNA]</scope>
    <source>
        <strain evidence="2 4">CCM 3239</strain>
    </source>
</reference>
<dbReference type="EMBL" id="CP024985">
    <property type="protein sequence ID" value="ATZ21981.1"/>
    <property type="molecule type" value="Genomic_DNA"/>
</dbReference>
<dbReference type="KEGG" id="slx:SLAV_00255"/>
<feature type="region of interest" description="Disordered" evidence="1">
    <location>
        <begin position="112"/>
        <end position="249"/>
    </location>
</feature>
<evidence type="ECO:0008006" key="5">
    <source>
        <dbReference type="Google" id="ProtNLM"/>
    </source>
</evidence>
<sequence length="492" mass="53878">MALEPILWALHDSPVNSTTDRMLLAGLAEKADPDGTNAFPSRRTLARIALCDVKTVQRRLAALTERGVITLGNQEAARYIPAHARPKVYDLQIPASWYGPQRLARVNEDRAHRGLPPLTTGSRPLLAPAPPRTERSDKGRPRHPAGDSQSPPPQHAEPDGRGDSQSRGRGDCQYPEGGLPVPQPSPLTLPSQETPAAPAARSADDARRATTGSSAHATGGCAAPTGAKAPAPPAEPSRRNRERVPAGQAEAVKAVEAGWPRELSLLLPPHRPAVLREAILQALDQGRTPQQLTERIGQRWWAHGYARALAEGQLASPVGVAVALVRPSTDCPDPMCEDGITLHLGHPCPKCTERRADRRRGRVPAQRNNGPTLQWWECQGNDCSAAGRGRPPEGSLCQHCQAREEHKKIQNATAHLLAETQTAQEAERLRHSIRWERMLNDAYTQHAEYTRTEQNQEETKQRAAATAAETHRLRQQILRQHPELAPYTQHQP</sequence>
<dbReference type="KEGG" id="slx:SLAV_39135"/>
<keyword evidence="4" id="KW-1185">Reference proteome</keyword>
<dbReference type="AlphaFoldDB" id="A0A2K8P5F2"/>
<evidence type="ECO:0000313" key="2">
    <source>
        <dbReference type="EMBL" id="ATZ21981.1"/>
    </source>
</evidence>
<dbReference type="Pfam" id="PF13730">
    <property type="entry name" value="HTH_36"/>
    <property type="match status" value="1"/>
</dbReference>
<protein>
    <recommendedName>
        <fullName evidence="5">Helix-turn-helix domain-containing protein</fullName>
    </recommendedName>
</protein>
<evidence type="ECO:0000256" key="1">
    <source>
        <dbReference type="SAM" id="MobiDB-lite"/>
    </source>
</evidence>
<proteinExistence type="predicted"/>